<dbReference type="InterPro" id="IPR000223">
    <property type="entry name" value="Pept_S26A_signal_pept_1"/>
</dbReference>
<dbReference type="GO" id="GO:0009003">
    <property type="term" value="F:signal peptidase activity"/>
    <property type="evidence" value="ECO:0007669"/>
    <property type="project" value="UniProtKB-EC"/>
</dbReference>
<dbReference type="PROSITE" id="PS00501">
    <property type="entry name" value="SPASE_I_1"/>
    <property type="match status" value="1"/>
</dbReference>
<dbReference type="GO" id="GO:0016020">
    <property type="term" value="C:membrane"/>
    <property type="evidence" value="ECO:0007669"/>
    <property type="project" value="UniProtKB-SubCell"/>
</dbReference>
<dbReference type="RefSeq" id="WP_091765922.1">
    <property type="nucleotide sequence ID" value="NZ_FNHG01000002.1"/>
</dbReference>
<proteinExistence type="inferred from homology"/>
<dbReference type="PANTHER" id="PTHR43390">
    <property type="entry name" value="SIGNAL PEPTIDASE I"/>
    <property type="match status" value="1"/>
</dbReference>
<evidence type="ECO:0000259" key="10">
    <source>
        <dbReference type="Pfam" id="PF10502"/>
    </source>
</evidence>
<gene>
    <name evidence="11" type="ORF">SAMN04488568_10212</name>
</gene>
<dbReference type="Proteomes" id="UP000199759">
    <property type="component" value="Unassembled WGS sequence"/>
</dbReference>
<evidence type="ECO:0000256" key="7">
    <source>
        <dbReference type="PIRSR" id="PIRSR600223-1"/>
    </source>
</evidence>
<feature type="active site" evidence="7">
    <location>
        <position position="118"/>
    </location>
</feature>
<dbReference type="PANTHER" id="PTHR43390:SF1">
    <property type="entry name" value="CHLOROPLAST PROCESSING PEPTIDASE"/>
    <property type="match status" value="1"/>
</dbReference>
<evidence type="ECO:0000256" key="8">
    <source>
        <dbReference type="RuleBase" id="RU003993"/>
    </source>
</evidence>
<evidence type="ECO:0000256" key="3">
    <source>
        <dbReference type="ARBA" id="ARBA00013208"/>
    </source>
</evidence>
<accession>A0A1G9MJM6</accession>
<feature type="domain" description="Peptidase S26" evidence="10">
    <location>
        <begin position="26"/>
        <end position="234"/>
    </location>
</feature>
<organism evidence="11 12">
    <name type="scientific">Maricaulis salignorans</name>
    <dbReference type="NCBI Taxonomy" id="144026"/>
    <lineage>
        <taxon>Bacteria</taxon>
        <taxon>Pseudomonadati</taxon>
        <taxon>Pseudomonadota</taxon>
        <taxon>Alphaproteobacteria</taxon>
        <taxon>Maricaulales</taxon>
        <taxon>Maricaulaceae</taxon>
        <taxon>Maricaulis</taxon>
    </lineage>
</organism>
<evidence type="ECO:0000313" key="12">
    <source>
        <dbReference type="Proteomes" id="UP000199759"/>
    </source>
</evidence>
<evidence type="ECO:0000256" key="9">
    <source>
        <dbReference type="RuleBase" id="RU362042"/>
    </source>
</evidence>
<dbReference type="EC" id="3.4.21.89" evidence="3 8"/>
<dbReference type="AlphaFoldDB" id="A0A1G9MJM6"/>
<dbReference type="GO" id="GO:0006465">
    <property type="term" value="P:signal peptide processing"/>
    <property type="evidence" value="ECO:0007669"/>
    <property type="project" value="InterPro"/>
</dbReference>
<dbReference type="EMBL" id="FNHG01000002">
    <property type="protein sequence ID" value="SDL74409.1"/>
    <property type="molecule type" value="Genomic_DNA"/>
</dbReference>
<dbReference type="SUPFAM" id="SSF51306">
    <property type="entry name" value="LexA/Signal peptidase"/>
    <property type="match status" value="1"/>
</dbReference>
<comment type="similarity">
    <text evidence="2 9">Belongs to the peptidase S26 family.</text>
</comment>
<evidence type="ECO:0000256" key="1">
    <source>
        <dbReference type="ARBA" id="ARBA00000677"/>
    </source>
</evidence>
<keyword evidence="8" id="KW-0812">Transmembrane</keyword>
<dbReference type="PRINTS" id="PR00727">
    <property type="entry name" value="LEADERPTASE"/>
</dbReference>
<protein>
    <recommendedName>
        <fullName evidence="4 8">Signal peptidase I</fullName>
        <ecNumber evidence="3 8">3.4.21.89</ecNumber>
    </recommendedName>
</protein>
<reference evidence="11 12" key="1">
    <citation type="submission" date="2016-10" db="EMBL/GenBank/DDBJ databases">
        <authorList>
            <person name="de Groot N.N."/>
        </authorList>
    </citation>
    <scope>NUCLEOTIDE SEQUENCE [LARGE SCALE GENOMIC DNA]</scope>
    <source>
        <strain evidence="11 12">DSM 16077</strain>
    </source>
</reference>
<keyword evidence="12" id="KW-1185">Reference proteome</keyword>
<evidence type="ECO:0000313" key="11">
    <source>
        <dbReference type="EMBL" id="SDL74409.1"/>
    </source>
</evidence>
<evidence type="ECO:0000256" key="2">
    <source>
        <dbReference type="ARBA" id="ARBA00009370"/>
    </source>
</evidence>
<feature type="active site" evidence="7">
    <location>
        <position position="53"/>
    </location>
</feature>
<dbReference type="OrthoDB" id="9815782at2"/>
<keyword evidence="8" id="KW-0472">Membrane</keyword>
<dbReference type="STRING" id="144026.SAMN04488568_10212"/>
<comment type="subcellular location">
    <subcellularLocation>
        <location evidence="9">Membrane</location>
        <topology evidence="9">Single-pass type II membrane protein</topology>
    </subcellularLocation>
</comment>
<dbReference type="GO" id="GO:0004252">
    <property type="term" value="F:serine-type endopeptidase activity"/>
    <property type="evidence" value="ECO:0007669"/>
    <property type="project" value="InterPro"/>
</dbReference>
<sequence length="259" mass="29179">MSRLEAITRHLPGWARSGLDEAGDAVHFLAGVAGLWFAMTSVAFAFFYIPSESMQPTLEVGDRILVSKWAYGYSRHSLPLGLGDHLPESWDGRIGWAVPDRGDVVVLRDTRQNLTLIKRVIGLPGDEIAVREGRLYINGNVVERELVDRRSYRQFHGYPEVVEVEHYVETFPEGFSHETYERDDRQYLDEFGPVIIPAGRIFLMGDNRDNSTDSRAADGPGFVPISHVIGRAETVPFTFARCRIEPGLYCPSGRVWRGL</sequence>
<keyword evidence="5 8" id="KW-0645">Protease</keyword>
<evidence type="ECO:0000256" key="4">
    <source>
        <dbReference type="ARBA" id="ARBA00019232"/>
    </source>
</evidence>
<dbReference type="InterPro" id="IPR036286">
    <property type="entry name" value="LexA/Signal_pep-like_sf"/>
</dbReference>
<dbReference type="Pfam" id="PF10502">
    <property type="entry name" value="Peptidase_S26"/>
    <property type="match status" value="1"/>
</dbReference>
<keyword evidence="6 8" id="KW-0378">Hydrolase</keyword>
<feature type="transmembrane region" description="Helical" evidence="8">
    <location>
        <begin position="25"/>
        <end position="49"/>
    </location>
</feature>
<dbReference type="CDD" id="cd06530">
    <property type="entry name" value="S26_SPase_I"/>
    <property type="match status" value="1"/>
</dbReference>
<dbReference type="InterPro" id="IPR019533">
    <property type="entry name" value="Peptidase_S26"/>
</dbReference>
<comment type="catalytic activity">
    <reaction evidence="1 8">
        <text>Cleavage of hydrophobic, N-terminal signal or leader sequences from secreted and periplasmic proteins.</text>
        <dbReference type="EC" id="3.4.21.89"/>
    </reaction>
</comment>
<dbReference type="InterPro" id="IPR019756">
    <property type="entry name" value="Pept_S26A_signal_pept_1_Ser-AS"/>
</dbReference>
<dbReference type="InterPro" id="IPR019757">
    <property type="entry name" value="Pept_S26A_signal_pept_1_Lys-AS"/>
</dbReference>
<keyword evidence="8" id="KW-1133">Transmembrane helix</keyword>
<evidence type="ECO:0000256" key="5">
    <source>
        <dbReference type="ARBA" id="ARBA00022670"/>
    </source>
</evidence>
<dbReference type="NCBIfam" id="TIGR02227">
    <property type="entry name" value="sigpep_I_bact"/>
    <property type="match status" value="1"/>
</dbReference>
<dbReference type="Gene3D" id="2.10.109.10">
    <property type="entry name" value="Umud Fragment, subunit A"/>
    <property type="match status" value="1"/>
</dbReference>
<name>A0A1G9MJM6_9PROT</name>
<dbReference type="PROSITE" id="PS00760">
    <property type="entry name" value="SPASE_I_2"/>
    <property type="match status" value="1"/>
</dbReference>
<evidence type="ECO:0000256" key="6">
    <source>
        <dbReference type="ARBA" id="ARBA00022801"/>
    </source>
</evidence>